<sequence>MTTKLGPFVLFHLLSCHTYVPMAAKFHHMKENVSGGDLPGSSREGELEKRSDNLLQFCEEEDVRPTTDSLNIYADTQKRTKGVSSSCSPSRRWTGCDAPASSSITIVTTDNKEIDCARGGELLERRIIMALIDYQKYAIPGLKTRQDNESLGSRRGAWRGRPELLRDSAT</sequence>
<reference evidence="2" key="1">
    <citation type="submission" date="2022-08" db="EMBL/GenBank/DDBJ databases">
        <title>Genome sequencing of akame (Lates japonicus).</title>
        <authorList>
            <person name="Hashiguchi Y."/>
            <person name="Takahashi H."/>
        </authorList>
    </citation>
    <scope>NUCLEOTIDE SEQUENCE</scope>
    <source>
        <strain evidence="2">Kochi</strain>
    </source>
</reference>
<keyword evidence="3" id="KW-1185">Reference proteome</keyword>
<organism evidence="2 3">
    <name type="scientific">Lates japonicus</name>
    <name type="common">Japanese lates</name>
    <dbReference type="NCBI Taxonomy" id="270547"/>
    <lineage>
        <taxon>Eukaryota</taxon>
        <taxon>Metazoa</taxon>
        <taxon>Chordata</taxon>
        <taxon>Craniata</taxon>
        <taxon>Vertebrata</taxon>
        <taxon>Euteleostomi</taxon>
        <taxon>Actinopterygii</taxon>
        <taxon>Neopterygii</taxon>
        <taxon>Teleostei</taxon>
        <taxon>Neoteleostei</taxon>
        <taxon>Acanthomorphata</taxon>
        <taxon>Carangaria</taxon>
        <taxon>Carangaria incertae sedis</taxon>
        <taxon>Centropomidae</taxon>
        <taxon>Lates</taxon>
    </lineage>
</organism>
<evidence type="ECO:0000313" key="3">
    <source>
        <dbReference type="Proteomes" id="UP001279410"/>
    </source>
</evidence>
<evidence type="ECO:0000313" key="2">
    <source>
        <dbReference type="EMBL" id="GLD60177.1"/>
    </source>
</evidence>
<keyword evidence="1" id="KW-0732">Signal</keyword>
<comment type="caution">
    <text evidence="2">The sequence shown here is derived from an EMBL/GenBank/DDBJ whole genome shotgun (WGS) entry which is preliminary data.</text>
</comment>
<proteinExistence type="predicted"/>
<name>A0AAD3MRP4_LATJO</name>
<dbReference type="EMBL" id="BRZM01000040">
    <property type="protein sequence ID" value="GLD60177.1"/>
    <property type="molecule type" value="Genomic_DNA"/>
</dbReference>
<accession>A0AAD3MRP4</accession>
<gene>
    <name evidence="2" type="ORF">AKAME5_001210600</name>
</gene>
<feature type="signal peptide" evidence="1">
    <location>
        <begin position="1"/>
        <end position="18"/>
    </location>
</feature>
<dbReference type="Proteomes" id="UP001279410">
    <property type="component" value="Unassembled WGS sequence"/>
</dbReference>
<dbReference type="AlphaFoldDB" id="A0AAD3MRP4"/>
<feature type="chain" id="PRO_5042277552" evidence="1">
    <location>
        <begin position="19"/>
        <end position="170"/>
    </location>
</feature>
<evidence type="ECO:0000256" key="1">
    <source>
        <dbReference type="SAM" id="SignalP"/>
    </source>
</evidence>
<protein>
    <submittedName>
        <fullName evidence="2">Pleckstrin homology-like domain family A member 2</fullName>
    </submittedName>
</protein>